<sequence length="356" mass="41170">MASTRVSRPLHTPDSIVWRSLFRATLRECTYLPDPIARDYMREYVVHRYRRSQKSHRSDPDLARPARHGLSVLQRANQGYQRPLERILFMSYGRTGKRRHELLADLMKPSIPQNTEAVKELIAQPIQFEDGWEPPEIIMSLAKSQMHNGVLSSSRIRPALKNLHPPIPEANSWGRPVPRVRRVNIRKKWYGNMLETLLPPIPDAELRILDGLIQGTVAWAPRRQRPVKPVTSHGNGIEEENDPLLDFLTKGPQKGHTFREFSNGRPHEITDRFMRRLWRRISSLVPRMQYSVAVNKWFFIWDTPKVMPQLAFDVDTEADLDHVFGSPADNKAKAGNKTKPETPLENLEPSRQESKV</sequence>
<feature type="region of interest" description="Disordered" evidence="1">
    <location>
        <begin position="325"/>
        <end position="356"/>
    </location>
</feature>
<dbReference type="CDD" id="cd20273">
    <property type="entry name" value="Complex1_LYR_unchar"/>
    <property type="match status" value="1"/>
</dbReference>
<keyword evidence="4" id="KW-1185">Reference proteome</keyword>
<evidence type="ECO:0000313" key="3">
    <source>
        <dbReference type="EMBL" id="OKP00026.1"/>
    </source>
</evidence>
<accession>A0A1Q5TIH7</accession>
<evidence type="ECO:0000256" key="1">
    <source>
        <dbReference type="SAM" id="MobiDB-lite"/>
    </source>
</evidence>
<dbReference type="Proteomes" id="UP000186955">
    <property type="component" value="Unassembled WGS sequence"/>
</dbReference>
<reference evidence="3 4" key="1">
    <citation type="submission" date="2016-10" db="EMBL/GenBank/DDBJ databases">
        <title>Genome sequence of the ascomycete fungus Penicillium subrubescens.</title>
        <authorList>
            <person name="De Vries R.P."/>
            <person name="Peng M."/>
            <person name="Dilokpimol A."/>
            <person name="Hilden K."/>
            <person name="Makela M.R."/>
            <person name="Grigoriev I."/>
            <person name="Riley R."/>
            <person name="Granchi Z."/>
        </authorList>
    </citation>
    <scope>NUCLEOTIDE SEQUENCE [LARGE SCALE GENOMIC DNA]</scope>
    <source>
        <strain evidence="3 4">CBS 132785</strain>
    </source>
</reference>
<feature type="compositionally biased region" description="Basic and acidic residues" evidence="1">
    <location>
        <begin position="338"/>
        <end position="356"/>
    </location>
</feature>
<evidence type="ECO:0000313" key="4">
    <source>
        <dbReference type="Proteomes" id="UP000186955"/>
    </source>
</evidence>
<evidence type="ECO:0000259" key="2">
    <source>
        <dbReference type="Pfam" id="PF20263"/>
    </source>
</evidence>
<organism evidence="3 4">
    <name type="scientific">Penicillium subrubescens</name>
    <dbReference type="NCBI Taxonomy" id="1316194"/>
    <lineage>
        <taxon>Eukaryota</taxon>
        <taxon>Fungi</taxon>
        <taxon>Dikarya</taxon>
        <taxon>Ascomycota</taxon>
        <taxon>Pezizomycotina</taxon>
        <taxon>Eurotiomycetes</taxon>
        <taxon>Eurotiomycetidae</taxon>
        <taxon>Eurotiales</taxon>
        <taxon>Aspergillaceae</taxon>
        <taxon>Penicillium</taxon>
    </lineage>
</organism>
<feature type="domain" description="LYR motif-containing protein Cup1-like N-terminal" evidence="2">
    <location>
        <begin position="21"/>
        <end position="103"/>
    </location>
</feature>
<dbReference type="Pfam" id="PF20263">
    <property type="entry name" value="LYRM2-like"/>
    <property type="match status" value="1"/>
</dbReference>
<dbReference type="InterPro" id="IPR046896">
    <property type="entry name" value="Cup1-like_N"/>
</dbReference>
<dbReference type="AlphaFoldDB" id="A0A1Q5TIH7"/>
<protein>
    <recommendedName>
        <fullName evidence="2">LYR motif-containing protein Cup1-like N-terminal domain-containing protein</fullName>
    </recommendedName>
</protein>
<comment type="caution">
    <text evidence="3">The sequence shown here is derived from an EMBL/GenBank/DDBJ whole genome shotgun (WGS) entry which is preliminary data.</text>
</comment>
<dbReference type="EMBL" id="MNBE01000653">
    <property type="protein sequence ID" value="OKP00026.1"/>
    <property type="molecule type" value="Genomic_DNA"/>
</dbReference>
<gene>
    <name evidence="3" type="ORF">PENSUB_8224</name>
</gene>
<name>A0A1Q5TIH7_9EURO</name>
<proteinExistence type="predicted"/>